<dbReference type="Pfam" id="PF03473">
    <property type="entry name" value="MOSC"/>
    <property type="match status" value="1"/>
</dbReference>
<dbReference type="InterPro" id="IPR005303">
    <property type="entry name" value="MOCOS_middle"/>
</dbReference>
<accession>A0ABU3WW67</accession>
<feature type="domain" description="MOSC" evidence="1">
    <location>
        <begin position="73"/>
        <end position="242"/>
    </location>
</feature>
<dbReference type="SUPFAM" id="SSF50800">
    <property type="entry name" value="PK beta-barrel domain-like"/>
    <property type="match status" value="1"/>
</dbReference>
<evidence type="ECO:0000259" key="1">
    <source>
        <dbReference type="PROSITE" id="PS51340"/>
    </source>
</evidence>
<dbReference type="PROSITE" id="PS51340">
    <property type="entry name" value="MOSC"/>
    <property type="match status" value="1"/>
</dbReference>
<name>A0ABU3WW67_9NOCA</name>
<organism evidence="2 3">
    <name type="scientific">Rhodococcus zopfii</name>
    <dbReference type="NCBI Taxonomy" id="43772"/>
    <lineage>
        <taxon>Bacteria</taxon>
        <taxon>Bacillati</taxon>
        <taxon>Actinomycetota</taxon>
        <taxon>Actinomycetes</taxon>
        <taxon>Mycobacteriales</taxon>
        <taxon>Nocardiaceae</taxon>
        <taxon>Rhodococcus</taxon>
    </lineage>
</organism>
<keyword evidence="3" id="KW-1185">Reference proteome</keyword>
<protein>
    <submittedName>
        <fullName evidence="2">MOSC domain-containing protein</fullName>
    </submittedName>
</protein>
<dbReference type="EMBL" id="WBMO01000005">
    <property type="protein sequence ID" value="MDV2478242.1"/>
    <property type="molecule type" value="Genomic_DNA"/>
</dbReference>
<proteinExistence type="predicted"/>
<dbReference type="InterPro" id="IPR005302">
    <property type="entry name" value="MoCF_Sase_C"/>
</dbReference>
<dbReference type="InterPro" id="IPR011037">
    <property type="entry name" value="Pyrv_Knase-like_insert_dom_sf"/>
</dbReference>
<evidence type="ECO:0000313" key="2">
    <source>
        <dbReference type="EMBL" id="MDV2478242.1"/>
    </source>
</evidence>
<evidence type="ECO:0000313" key="3">
    <source>
        <dbReference type="Proteomes" id="UP001275440"/>
    </source>
</evidence>
<dbReference type="Proteomes" id="UP001275440">
    <property type="component" value="Unassembled WGS sequence"/>
</dbReference>
<sequence>MLIRELWRYPVKSFGGEPVRSATIEADGLRGDHLWAVVDAETGAVAGAKKSRRFGVLLTCRARLIDDTDVRDRAALELTLPDGTAVRGDDSSVDTLLSDLTGREVRLEARRRTYDEAHLHLLSTSAVETLETGDPVDVALRRFRPQIVLDAPGSHGFVEDSWLGRSVALGTATIAPTTRTARCVMVTLAHQEVPARREMLRTVTARNLVPNLPGAKPAPCVGIYASVRACGDVTVGDTVTVR</sequence>
<dbReference type="Pfam" id="PF03476">
    <property type="entry name" value="MOSC_N"/>
    <property type="match status" value="1"/>
</dbReference>
<gene>
    <name evidence="2" type="ORF">F8M49_27675</name>
</gene>
<comment type="caution">
    <text evidence="2">The sequence shown here is derived from an EMBL/GenBank/DDBJ whole genome shotgun (WGS) entry which is preliminary data.</text>
</comment>
<reference evidence="2 3" key="1">
    <citation type="submission" date="2019-10" db="EMBL/GenBank/DDBJ databases">
        <title>Draft Genome Assembly of Rhodococcus zopfii DSM44189.</title>
        <authorList>
            <person name="Sutton J.M."/>
            <person name="Akob D.M."/>
            <person name="Bushman T.J."/>
        </authorList>
    </citation>
    <scope>NUCLEOTIDE SEQUENCE [LARGE SCALE GENOMIC DNA]</scope>
    <source>
        <strain evidence="2 3">DSM 44189</strain>
    </source>
</reference>